<dbReference type="Gene3D" id="1.10.10.60">
    <property type="entry name" value="Homeodomain-like"/>
    <property type="match status" value="1"/>
</dbReference>
<sequence>HLPNDLSKSGHFRPDGLLAHSSLDIDGETHSNQDAAIEGKRARAQQQVWKTHEVELLQQGVARYGRNWKAILDDGDFAPTLGGRSAGSLKLKWYKMSKEHEEKMN</sequence>
<evidence type="ECO:0000259" key="2">
    <source>
        <dbReference type="PROSITE" id="PS50090"/>
    </source>
</evidence>
<dbReference type="SUPFAM" id="SSF46689">
    <property type="entry name" value="Homeodomain-like"/>
    <property type="match status" value="1"/>
</dbReference>
<name>A0A0H5QJG5_9EUKA</name>
<protein>
    <recommendedName>
        <fullName evidence="2">Myb-like domain-containing protein</fullName>
    </recommendedName>
</protein>
<organism evidence="3">
    <name type="scientific">Spongospora subterranea</name>
    <dbReference type="NCBI Taxonomy" id="70186"/>
    <lineage>
        <taxon>Eukaryota</taxon>
        <taxon>Sar</taxon>
        <taxon>Rhizaria</taxon>
        <taxon>Endomyxa</taxon>
        <taxon>Phytomyxea</taxon>
        <taxon>Plasmodiophorida</taxon>
        <taxon>Plasmodiophoridae</taxon>
        <taxon>Spongospora</taxon>
    </lineage>
</organism>
<feature type="non-terminal residue" evidence="3">
    <location>
        <position position="105"/>
    </location>
</feature>
<dbReference type="PROSITE" id="PS50090">
    <property type="entry name" value="MYB_LIKE"/>
    <property type="match status" value="1"/>
</dbReference>
<dbReference type="Pfam" id="PF00249">
    <property type="entry name" value="Myb_DNA-binding"/>
    <property type="match status" value="1"/>
</dbReference>
<accession>A0A0H5QJG5</accession>
<feature type="non-terminal residue" evidence="3">
    <location>
        <position position="1"/>
    </location>
</feature>
<feature type="region of interest" description="Disordered" evidence="1">
    <location>
        <begin position="1"/>
        <end position="34"/>
    </location>
</feature>
<dbReference type="InterPro" id="IPR001005">
    <property type="entry name" value="SANT/Myb"/>
</dbReference>
<dbReference type="InterPro" id="IPR009057">
    <property type="entry name" value="Homeodomain-like_sf"/>
</dbReference>
<feature type="domain" description="Myb-like" evidence="2">
    <location>
        <begin position="41"/>
        <end position="97"/>
    </location>
</feature>
<evidence type="ECO:0000313" key="3">
    <source>
        <dbReference type="EMBL" id="CRZ02255.1"/>
    </source>
</evidence>
<reference evidence="3" key="1">
    <citation type="submission" date="2015-04" db="EMBL/GenBank/DDBJ databases">
        <title>The genome sequence of the plant pathogenic Rhizarian Plasmodiophora brassicae reveals insights in its biotrophic life cycle and the origin of chitin synthesis.</title>
        <authorList>
            <person name="Schwelm A."/>
            <person name="Fogelqvist J."/>
            <person name="Knaust A."/>
            <person name="Julke S."/>
            <person name="Lilja T."/>
            <person name="Dhandapani V."/>
            <person name="Bonilla-Rosso G."/>
            <person name="Karlsson M."/>
            <person name="Shevchenko A."/>
            <person name="Choi S.R."/>
            <person name="Kim H.G."/>
            <person name="Park J.Y."/>
            <person name="Lim Y.P."/>
            <person name="Ludwig-Muller J."/>
            <person name="Dixelius C."/>
        </authorList>
    </citation>
    <scope>NUCLEOTIDE SEQUENCE</scope>
    <source>
        <tissue evidence="3">Potato root galls</tissue>
    </source>
</reference>
<proteinExistence type="predicted"/>
<dbReference type="AlphaFoldDB" id="A0A0H5QJG5"/>
<dbReference type="SMART" id="SM00717">
    <property type="entry name" value="SANT"/>
    <property type="match status" value="1"/>
</dbReference>
<dbReference type="EMBL" id="HACM01001813">
    <property type="protein sequence ID" value="CRZ02255.1"/>
    <property type="molecule type" value="Transcribed_RNA"/>
</dbReference>
<evidence type="ECO:0000256" key="1">
    <source>
        <dbReference type="SAM" id="MobiDB-lite"/>
    </source>
</evidence>